<proteinExistence type="inferred from homology"/>
<evidence type="ECO:0000256" key="6">
    <source>
        <dbReference type="ARBA" id="ARBA00023136"/>
    </source>
</evidence>
<evidence type="ECO:0000256" key="2">
    <source>
        <dbReference type="ARBA" id="ARBA00022475"/>
    </source>
</evidence>
<keyword evidence="6 12" id="KW-0472">Membrane</keyword>
<dbReference type="InterPro" id="IPR000297">
    <property type="entry name" value="PPIase_PpiC"/>
</dbReference>
<feature type="transmembrane region" description="Helical" evidence="12">
    <location>
        <begin position="12"/>
        <end position="30"/>
    </location>
</feature>
<dbReference type="Pfam" id="PF00639">
    <property type="entry name" value="Rotamase"/>
    <property type="match status" value="1"/>
</dbReference>
<organism evidence="14 15">
    <name type="scientific">Marinobacter salinisoli</name>
    <dbReference type="NCBI Taxonomy" id="2769486"/>
    <lineage>
        <taxon>Bacteria</taxon>
        <taxon>Pseudomonadati</taxon>
        <taxon>Pseudomonadota</taxon>
        <taxon>Gammaproteobacteria</taxon>
        <taxon>Pseudomonadales</taxon>
        <taxon>Marinobacteraceae</taxon>
        <taxon>Marinobacter</taxon>
    </lineage>
</organism>
<accession>A0ABX7MR00</accession>
<evidence type="ECO:0000256" key="1">
    <source>
        <dbReference type="ARBA" id="ARBA00004382"/>
    </source>
</evidence>
<evidence type="ECO:0000256" key="7">
    <source>
        <dbReference type="ARBA" id="ARBA00023186"/>
    </source>
</evidence>
<evidence type="ECO:0000313" key="14">
    <source>
        <dbReference type="EMBL" id="QSP93536.1"/>
    </source>
</evidence>
<dbReference type="PROSITE" id="PS01096">
    <property type="entry name" value="PPIC_PPIASE_1"/>
    <property type="match status" value="1"/>
</dbReference>
<name>A0ABX7MR00_9GAMM</name>
<keyword evidence="15" id="KW-1185">Reference proteome</keyword>
<evidence type="ECO:0000256" key="5">
    <source>
        <dbReference type="ARBA" id="ARBA00022989"/>
    </source>
</evidence>
<dbReference type="PANTHER" id="PTHR47529:SF1">
    <property type="entry name" value="PERIPLASMIC CHAPERONE PPID"/>
    <property type="match status" value="1"/>
</dbReference>
<keyword evidence="11" id="KW-0413">Isomerase</keyword>
<evidence type="ECO:0000256" key="11">
    <source>
        <dbReference type="PROSITE-ProRule" id="PRU00278"/>
    </source>
</evidence>
<evidence type="ECO:0000256" key="12">
    <source>
        <dbReference type="SAM" id="Phobius"/>
    </source>
</evidence>
<dbReference type="Gene3D" id="3.10.50.40">
    <property type="match status" value="1"/>
</dbReference>
<dbReference type="EMBL" id="CP071247">
    <property type="protein sequence ID" value="QSP93536.1"/>
    <property type="molecule type" value="Genomic_DNA"/>
</dbReference>
<keyword evidence="11" id="KW-0697">Rotamase</keyword>
<evidence type="ECO:0000256" key="9">
    <source>
        <dbReference type="ARBA" id="ARBA00040743"/>
    </source>
</evidence>
<protein>
    <recommendedName>
        <fullName evidence="9">Periplasmic chaperone PpiD</fullName>
    </recommendedName>
    <alternativeName>
        <fullName evidence="10">Periplasmic folding chaperone</fullName>
    </alternativeName>
</protein>
<dbReference type="Proteomes" id="UP000663555">
    <property type="component" value="Chromosome"/>
</dbReference>
<keyword evidence="5 12" id="KW-1133">Transmembrane helix</keyword>
<keyword evidence="3" id="KW-0997">Cell inner membrane</keyword>
<dbReference type="Gene3D" id="1.10.4030.10">
    <property type="entry name" value="Porin chaperone SurA, peptide-binding domain"/>
    <property type="match status" value="1"/>
</dbReference>
<dbReference type="InterPro" id="IPR027304">
    <property type="entry name" value="Trigger_fact/SurA_dom_sf"/>
</dbReference>
<dbReference type="Pfam" id="PF13624">
    <property type="entry name" value="SurA_N_3"/>
    <property type="match status" value="1"/>
</dbReference>
<evidence type="ECO:0000256" key="4">
    <source>
        <dbReference type="ARBA" id="ARBA00022692"/>
    </source>
</evidence>
<keyword evidence="7" id="KW-0143">Chaperone</keyword>
<evidence type="ECO:0000256" key="10">
    <source>
        <dbReference type="ARBA" id="ARBA00042775"/>
    </source>
</evidence>
<dbReference type="InterPro" id="IPR023058">
    <property type="entry name" value="PPIase_PpiC_CS"/>
</dbReference>
<reference evidence="14 15" key="1">
    <citation type="submission" date="2021-03" db="EMBL/GenBank/DDBJ databases">
        <title>Genome sequencing of Marinobacter sp. LPB0319.</title>
        <authorList>
            <person name="Kim J."/>
        </authorList>
    </citation>
    <scope>NUCLEOTIDE SEQUENCE [LARGE SCALE GENOMIC DNA]</scope>
    <source>
        <strain evidence="14 15">LPB0319</strain>
    </source>
</reference>
<feature type="domain" description="PpiC" evidence="13">
    <location>
        <begin position="264"/>
        <end position="358"/>
    </location>
</feature>
<evidence type="ECO:0000256" key="8">
    <source>
        <dbReference type="ARBA" id="ARBA00038408"/>
    </source>
</evidence>
<dbReference type="SUPFAM" id="SSF109998">
    <property type="entry name" value="Triger factor/SurA peptide-binding domain-like"/>
    <property type="match status" value="1"/>
</dbReference>
<dbReference type="PANTHER" id="PTHR47529">
    <property type="entry name" value="PEPTIDYL-PROLYL CIS-TRANS ISOMERASE D"/>
    <property type="match status" value="1"/>
</dbReference>
<dbReference type="InterPro" id="IPR052029">
    <property type="entry name" value="PpiD_chaperone"/>
</dbReference>
<gene>
    <name evidence="14" type="ORF">LPB19_09930</name>
</gene>
<dbReference type="SUPFAM" id="SSF54534">
    <property type="entry name" value="FKBP-like"/>
    <property type="match status" value="1"/>
</dbReference>
<comment type="similarity">
    <text evidence="8">Belongs to the PpiD chaperone family.</text>
</comment>
<dbReference type="RefSeq" id="WP_206642759.1">
    <property type="nucleotide sequence ID" value="NZ_CP071247.1"/>
</dbReference>
<sequence>MLQDIRENAQSTIAKVIVGLLIVTLSLWGVDAIIGGFVGEPEVATVNGEDITEREFMRVVQMESQRRLSGMETPDPSLLNEDRIRQDVLESLIQQQVLTQDADEQGLALSKADIDALITQMPQFQVDGEFNAERFTSTVRNMGMGVQEFREALRTQYVINQIRAGIVQSGMVPNENVEQLMRIQNQTRDFRTLSIAGDAVADDVEVTEAEIEDFYEANRQAFQQPEQVDAAYITLSLGALAEGIEVSDEDLQAYYEQRSGDLAREERRAAHILIEDGDSADATMATIQERLAAGESFADLAQEFSADTVSAKDGGDLGYAGRGVYDEAFEDALFALEEGEVSEPVETSFGVHLIKLEDIRRSEVPALAEIESQLRDELARERAEDKFIEVRTRLADAAYAADDLAGPAQELGLEIRVAEGVTRNGGPAPFDHQGLVRQLFSTDVLEDSYNTELIDVGDSVSVVARVRDYREAQQLALDDVADEIRAQLVAQKTREALEARAEQLIAGLESGQSLEDLGASDDWVTNESVARSASGFELGVVQKAFSMQRPDSDGVVYAHSVSGDTATVIALDAVNDGDVAEQGAEFKQLSQFLASLEGQREYAAYQQLLRDKADVERP</sequence>
<keyword evidence="4 12" id="KW-0812">Transmembrane</keyword>
<evidence type="ECO:0000259" key="13">
    <source>
        <dbReference type="PROSITE" id="PS50198"/>
    </source>
</evidence>
<evidence type="ECO:0000313" key="15">
    <source>
        <dbReference type="Proteomes" id="UP000663555"/>
    </source>
</evidence>
<keyword evidence="2" id="KW-1003">Cell membrane</keyword>
<comment type="subcellular location">
    <subcellularLocation>
        <location evidence="1">Cell inner membrane</location>
        <topology evidence="1">Single-pass type II membrane protein</topology>
        <orientation evidence="1">Periplasmic side</orientation>
    </subcellularLocation>
</comment>
<dbReference type="InterPro" id="IPR046357">
    <property type="entry name" value="PPIase_dom_sf"/>
</dbReference>
<evidence type="ECO:0000256" key="3">
    <source>
        <dbReference type="ARBA" id="ARBA00022519"/>
    </source>
</evidence>
<dbReference type="PROSITE" id="PS50198">
    <property type="entry name" value="PPIC_PPIASE_2"/>
    <property type="match status" value="1"/>
</dbReference>